<name>A0A0C1ZJY5_9VIBR</name>
<dbReference type="RefSeq" id="WP_020196020.1">
    <property type="nucleotide sequence ID" value="NZ_BAOH01000037.1"/>
</dbReference>
<evidence type="ECO:0000313" key="1">
    <source>
        <dbReference type="EMBL" id="KIF53506.1"/>
    </source>
</evidence>
<evidence type="ECO:0000313" key="2">
    <source>
        <dbReference type="Proteomes" id="UP000031586"/>
    </source>
</evidence>
<proteinExistence type="predicted"/>
<dbReference type="Proteomes" id="UP000031586">
    <property type="component" value="Unassembled WGS sequence"/>
</dbReference>
<dbReference type="EMBL" id="JPRD01000014">
    <property type="protein sequence ID" value="KIF53506.1"/>
    <property type="molecule type" value="Genomic_DNA"/>
</dbReference>
<comment type="caution">
    <text evidence="1">The sequence shown here is derived from an EMBL/GenBank/DDBJ whole genome shotgun (WGS) entry which is preliminary data.</text>
</comment>
<dbReference type="PATRIC" id="fig|1229493.5.peg.732"/>
<sequence>MFDSSTQAKSNAQLEGMISPLTFLKTKLASGCVVAIGEAHWYAELFEQMTSTLLNPKLDGVFSHLFIEFGNAKHQALLNNYLMGEAVTDAELAAVWLDSVAFPAWMHPCYGDFFKRLRAANAQRKVPIKVVLTEPSFHWQDITHVGELVKLNAQRDQALVEGVEKQFAKNEQGVVVLVGARHILKRSPTLGFMSKHKTFGDLAKQKFADRYVSVWPHILPTDLNETQHGIYATTQPQLNKKSFLDLIPKKPPVNPYAFISLDKLVDAYWYLGPQSRQLDAQGVSVPQMWKSRLEQRLPLVNERQQMVIKKVIEQKT</sequence>
<dbReference type="AlphaFoldDB" id="A0A0C1ZJY5"/>
<gene>
    <name evidence="1" type="ORF">H735_08220</name>
</gene>
<evidence type="ECO:0008006" key="3">
    <source>
        <dbReference type="Google" id="ProtNLM"/>
    </source>
</evidence>
<accession>A0A0C1ZJY5</accession>
<reference evidence="1 2" key="1">
    <citation type="submission" date="2014-07" db="EMBL/GenBank/DDBJ databases">
        <title>Unique and conserved regions in Vibrio harveyi and related species in comparison with the shrimp pathogen Vibrio harveyi CAIM 1792.</title>
        <authorList>
            <person name="Espinoza-Valles I."/>
            <person name="Vora G."/>
            <person name="Leekitcharoenphon P."/>
            <person name="Ussery D."/>
            <person name="Hoj L."/>
            <person name="Gomez-Gil B."/>
        </authorList>
    </citation>
    <scope>NUCLEOTIDE SEQUENCE [LARGE SCALE GENOMIC DNA]</scope>
    <source>
        <strain evidence="2">CAIM 1854 / LMG 25443</strain>
    </source>
</reference>
<protein>
    <recommendedName>
        <fullName evidence="3">Haem-binding uptake Tiki superfamily ChaN domain-containing protein</fullName>
    </recommendedName>
</protein>
<organism evidence="1 2">
    <name type="scientific">Vibrio owensii CAIM 1854 = LMG 25443</name>
    <dbReference type="NCBI Taxonomy" id="1229493"/>
    <lineage>
        <taxon>Bacteria</taxon>
        <taxon>Pseudomonadati</taxon>
        <taxon>Pseudomonadota</taxon>
        <taxon>Gammaproteobacteria</taxon>
        <taxon>Vibrionales</taxon>
        <taxon>Vibrionaceae</taxon>
        <taxon>Vibrio</taxon>
    </lineage>
</organism>